<organism evidence="1 2">
    <name type="scientific">Candolleomyces aberdarensis</name>
    <dbReference type="NCBI Taxonomy" id="2316362"/>
    <lineage>
        <taxon>Eukaryota</taxon>
        <taxon>Fungi</taxon>
        <taxon>Dikarya</taxon>
        <taxon>Basidiomycota</taxon>
        <taxon>Agaricomycotina</taxon>
        <taxon>Agaricomycetes</taxon>
        <taxon>Agaricomycetidae</taxon>
        <taxon>Agaricales</taxon>
        <taxon>Agaricineae</taxon>
        <taxon>Psathyrellaceae</taxon>
        <taxon>Candolleomyces</taxon>
    </lineage>
</organism>
<reference evidence="1 2" key="1">
    <citation type="submission" date="2019-01" db="EMBL/GenBank/DDBJ databases">
        <title>Draft genome sequence of Psathyrella aberdarensis IHI B618.</title>
        <authorList>
            <person name="Buettner E."/>
            <person name="Kellner H."/>
        </authorList>
    </citation>
    <scope>NUCLEOTIDE SEQUENCE [LARGE SCALE GENOMIC DNA]</scope>
    <source>
        <strain evidence="1 2">IHI B618</strain>
    </source>
</reference>
<sequence length="203" mass="23382">MQFNQYHASHVEPTKLVAWPPRRNAVDLHASANVPRDHWHHGMKDKAVCQRPEHCFGLFFHAKGDHLAANATLGVALTSCEYPDEAVELPNTPTHTLLPPEFRANAKTVVLITVGPWPGYLHLRFKREISLDTTTGDLARQLSRIFREFYESNYMHFNGPGIRLGPASMTLDRLRLRGMYWDSRHWNLDIAYVYEKDPVYDFA</sequence>
<proteinExistence type="predicted"/>
<dbReference type="Proteomes" id="UP000290288">
    <property type="component" value="Unassembled WGS sequence"/>
</dbReference>
<dbReference type="AlphaFoldDB" id="A0A4Q2DPZ8"/>
<dbReference type="EMBL" id="SDEE01000128">
    <property type="protein sequence ID" value="RXW20915.1"/>
    <property type="molecule type" value="Genomic_DNA"/>
</dbReference>
<evidence type="ECO:0000313" key="1">
    <source>
        <dbReference type="EMBL" id="RXW20915.1"/>
    </source>
</evidence>
<name>A0A4Q2DPZ8_9AGAR</name>
<gene>
    <name evidence="1" type="ORF">EST38_g4939</name>
</gene>
<protein>
    <submittedName>
        <fullName evidence="1">Uncharacterized protein</fullName>
    </submittedName>
</protein>
<comment type="caution">
    <text evidence="1">The sequence shown here is derived from an EMBL/GenBank/DDBJ whole genome shotgun (WGS) entry which is preliminary data.</text>
</comment>
<accession>A0A4Q2DPZ8</accession>
<dbReference type="OrthoDB" id="2824696at2759"/>
<keyword evidence="2" id="KW-1185">Reference proteome</keyword>
<evidence type="ECO:0000313" key="2">
    <source>
        <dbReference type="Proteomes" id="UP000290288"/>
    </source>
</evidence>